<reference evidence="6 7" key="1">
    <citation type="submission" date="2020-01" db="EMBL/GenBank/DDBJ databases">
        <title>Insect and environment-associated Actinomycetes.</title>
        <authorList>
            <person name="Currrie C."/>
            <person name="Chevrette M."/>
            <person name="Carlson C."/>
            <person name="Stubbendieck R."/>
            <person name="Wendt-Pienkowski E."/>
        </authorList>
    </citation>
    <scope>NUCLEOTIDE SEQUENCE [LARGE SCALE GENOMIC DNA]</scope>
    <source>
        <strain evidence="6 7">SID8386</strain>
    </source>
</reference>
<dbReference type="PANTHER" id="PTHR30146">
    <property type="entry name" value="LACI-RELATED TRANSCRIPTIONAL REPRESSOR"/>
    <property type="match status" value="1"/>
</dbReference>
<name>A0ABX0BLP7_9PSEU</name>
<dbReference type="Pfam" id="PF13377">
    <property type="entry name" value="Peripla_BP_3"/>
    <property type="match status" value="1"/>
</dbReference>
<organism evidence="6 7">
    <name type="scientific">Amycolatopsis rubida</name>
    <dbReference type="NCBI Taxonomy" id="112413"/>
    <lineage>
        <taxon>Bacteria</taxon>
        <taxon>Bacillati</taxon>
        <taxon>Actinomycetota</taxon>
        <taxon>Actinomycetes</taxon>
        <taxon>Pseudonocardiales</taxon>
        <taxon>Pseudonocardiaceae</taxon>
        <taxon>Amycolatopsis</taxon>
    </lineage>
</organism>
<dbReference type="InterPro" id="IPR001387">
    <property type="entry name" value="Cro/C1-type_HTH"/>
</dbReference>
<evidence type="ECO:0000256" key="2">
    <source>
        <dbReference type="ARBA" id="ARBA00023125"/>
    </source>
</evidence>
<accession>A0ABX0BLP7</accession>
<evidence type="ECO:0000256" key="3">
    <source>
        <dbReference type="ARBA" id="ARBA00023163"/>
    </source>
</evidence>
<dbReference type="PROSITE" id="PS50943">
    <property type="entry name" value="HTH_CROC1"/>
    <property type="match status" value="1"/>
</dbReference>
<evidence type="ECO:0000313" key="7">
    <source>
        <dbReference type="Proteomes" id="UP000470404"/>
    </source>
</evidence>
<evidence type="ECO:0000256" key="1">
    <source>
        <dbReference type="ARBA" id="ARBA00023015"/>
    </source>
</evidence>
<dbReference type="Gene3D" id="3.40.50.2300">
    <property type="match status" value="2"/>
</dbReference>
<feature type="domain" description="HTH cro/C1-type" evidence="5">
    <location>
        <begin position="47"/>
        <end position="76"/>
    </location>
</feature>
<dbReference type="PROSITE" id="PS00356">
    <property type="entry name" value="HTH_LACI_1"/>
    <property type="match status" value="1"/>
</dbReference>
<dbReference type="SUPFAM" id="SSF47413">
    <property type="entry name" value="lambda repressor-like DNA-binding domains"/>
    <property type="match status" value="1"/>
</dbReference>
<dbReference type="EMBL" id="JAAGNC010000037">
    <property type="protein sequence ID" value="NEC55047.1"/>
    <property type="molecule type" value="Genomic_DNA"/>
</dbReference>
<dbReference type="Gene3D" id="1.10.260.40">
    <property type="entry name" value="lambda repressor-like DNA-binding domains"/>
    <property type="match status" value="1"/>
</dbReference>
<gene>
    <name evidence="6" type="ORF">G3I59_05405</name>
</gene>
<dbReference type="Pfam" id="PF00356">
    <property type="entry name" value="LacI"/>
    <property type="match status" value="1"/>
</dbReference>
<dbReference type="PANTHER" id="PTHR30146:SF153">
    <property type="entry name" value="LACTOSE OPERON REPRESSOR"/>
    <property type="match status" value="1"/>
</dbReference>
<dbReference type="InterPro" id="IPR046335">
    <property type="entry name" value="LacI/GalR-like_sensor"/>
</dbReference>
<feature type="domain" description="HTH lacI-type" evidence="4">
    <location>
        <begin position="46"/>
        <end position="100"/>
    </location>
</feature>
<dbReference type="SUPFAM" id="SSF53822">
    <property type="entry name" value="Periplasmic binding protein-like I"/>
    <property type="match status" value="1"/>
</dbReference>
<comment type="caution">
    <text evidence="6">The sequence shown here is derived from an EMBL/GenBank/DDBJ whole genome shotgun (WGS) entry which is preliminary data.</text>
</comment>
<dbReference type="InterPro" id="IPR028082">
    <property type="entry name" value="Peripla_BP_I"/>
</dbReference>
<dbReference type="InterPro" id="IPR000843">
    <property type="entry name" value="HTH_LacI"/>
</dbReference>
<proteinExistence type="predicted"/>
<dbReference type="SMART" id="SM00354">
    <property type="entry name" value="HTH_LACI"/>
    <property type="match status" value="1"/>
</dbReference>
<dbReference type="InterPro" id="IPR010982">
    <property type="entry name" value="Lambda_DNA-bd_dom_sf"/>
</dbReference>
<sequence length="386" mass="41460">MSFRGIKPARRCGVKTSGAARWAILGRPEAGRRGTTVDTEGGKRPVTIREVAERAGVSISTVSHALSGRRPISAATKARVREAAAELGYDPNPNARSLRTGRSGLVGLILRPRYAVAGTPDRAETFNRLVGSIATEMLRHKTGLIHVPDLHDPAVASVPMDGCIVAHPYGGDTALAELLGRGLPVVTVEEDPEQPDLPWSVRLDYPPVVEALLDHLYDQGARDVLLLSGTEDNAWNRRPRETYLAWCERRALPPRTALLSEGLTPGDVPELVQPLLSGPDRPAAIVVATSDFAPLIVEAAAAQGLRIPDDLLLAALTDSEHARTSTPPITAMDLTHEALAERAVDLMLARLSGAETPAGPVFLTPELRLRESTQRTVPRTTRPKST</sequence>
<dbReference type="Proteomes" id="UP000470404">
    <property type="component" value="Unassembled WGS sequence"/>
</dbReference>
<keyword evidence="2" id="KW-0238">DNA-binding</keyword>
<evidence type="ECO:0000313" key="6">
    <source>
        <dbReference type="EMBL" id="NEC55047.1"/>
    </source>
</evidence>
<evidence type="ECO:0000259" key="4">
    <source>
        <dbReference type="PROSITE" id="PS50932"/>
    </source>
</evidence>
<keyword evidence="3" id="KW-0804">Transcription</keyword>
<keyword evidence="1" id="KW-0805">Transcription regulation</keyword>
<protein>
    <submittedName>
        <fullName evidence="6">LacI family transcriptional regulator</fullName>
    </submittedName>
</protein>
<evidence type="ECO:0000259" key="5">
    <source>
        <dbReference type="PROSITE" id="PS50943"/>
    </source>
</evidence>
<keyword evidence="7" id="KW-1185">Reference proteome</keyword>
<dbReference type="CDD" id="cd01392">
    <property type="entry name" value="HTH_LacI"/>
    <property type="match status" value="1"/>
</dbReference>
<dbReference type="PROSITE" id="PS50932">
    <property type="entry name" value="HTH_LACI_2"/>
    <property type="match status" value="1"/>
</dbReference>